<dbReference type="GO" id="GO:0030246">
    <property type="term" value="F:carbohydrate binding"/>
    <property type="evidence" value="ECO:0007669"/>
    <property type="project" value="InterPro"/>
</dbReference>
<reference evidence="4 5" key="1">
    <citation type="submission" date="2018-04" db="EMBL/GenBank/DDBJ databases">
        <title>Genomic Encyclopedia of Type Strains, Phase IV (KMG-IV): sequencing the most valuable type-strain genomes for metagenomic binning, comparative biology and taxonomic classification.</title>
        <authorList>
            <person name="Goeker M."/>
        </authorList>
    </citation>
    <scope>NUCLEOTIDE SEQUENCE [LARGE SCALE GENOMIC DNA]</scope>
    <source>
        <strain evidence="4 5">DSM 26588</strain>
    </source>
</reference>
<dbReference type="SUPFAM" id="SSF49384">
    <property type="entry name" value="Carbohydrate-binding domain"/>
    <property type="match status" value="1"/>
</dbReference>
<proteinExistence type="predicted"/>
<comment type="caution">
    <text evidence="4">The sequence shown here is derived from an EMBL/GenBank/DDBJ whole genome shotgun (WGS) entry which is preliminary data.</text>
</comment>
<dbReference type="InterPro" id="IPR008964">
    <property type="entry name" value="Invasin/intimin_cell_adhesion"/>
</dbReference>
<keyword evidence="1" id="KW-0677">Repeat</keyword>
<dbReference type="InterPro" id="IPR003343">
    <property type="entry name" value="Big_2"/>
</dbReference>
<sequence>MKKILALILAVVLCLSLCVTAFAEDAPTVLAELDKTSIEAGAGQDVTLTLEMSKEFGLSSVSYTVDLPDGFTLVSIESGTPAISYTGFVNLNTGIVSWYVPSVDNAVTTVFSKIVVHVPDDATAGEYAIGVKNLSLTTYDYNNDISWASKTASATLTINTPPVHVTGVTLNKSETTMLVGGTETLTATVAPANADNKNVTWTTSNANVATVNNGVVTGVGAGTATITVTTVDGNKTASCVVTVNAVPVDVTGVTLTPTTLNMKVGGTATLTAAVQPENATNQSVTWTTSNASVVTVNSGVVMAVGEGTATVTVAAADGRYTANCTITVEKADTPVTYNVTVQNDGHGSASATPASAEAGAEIALSAAADSGYHFKEWQVVSGSVSITNNKFTMPASDVTVKAIFEKNSSSSGGSSSGSTTYTVKVLDSKNGDVTASHKTASKGTAVTLTVTPDKGYVLDTLTVLDGNNKDLKLTEKNGKFTFTMPASKVTVAATFKASAPTGKNPFIDVPSGSYYEDAVVWAVEKGITSGTSAVTFDPSGNCTRAQAVTFLWRAAGSPAPKTKVMPFTDVPSGSYYYDAVLWAMEQGITKGTSDTAFSPNASCTRAQIVTFLWRANGSPAVSGNSAFTDVAADAYYAAAVAWAEKNGVTGGIGNGLFGSGDTCTRAQIVTFLYRAMK</sequence>
<evidence type="ECO:0000313" key="4">
    <source>
        <dbReference type="EMBL" id="PVY58684.1"/>
    </source>
</evidence>
<dbReference type="OrthoDB" id="9798386at2"/>
<dbReference type="GeneID" id="93229025"/>
<protein>
    <submittedName>
        <fullName evidence="4">S-layer family protein</fullName>
    </submittedName>
</protein>
<dbReference type="Gene3D" id="2.60.40.1080">
    <property type="match status" value="2"/>
</dbReference>
<accession>A0A2U1CCN1</accession>
<dbReference type="SUPFAM" id="SSF49373">
    <property type="entry name" value="Invasin/intimin cell-adhesion fragments"/>
    <property type="match status" value="2"/>
</dbReference>
<feature type="domain" description="SLH" evidence="3">
    <location>
        <begin position="566"/>
        <end position="622"/>
    </location>
</feature>
<dbReference type="Pfam" id="PF18998">
    <property type="entry name" value="Flg_new_2"/>
    <property type="match status" value="2"/>
</dbReference>
<feature type="domain" description="SLH" evidence="3">
    <location>
        <begin position="623"/>
        <end position="677"/>
    </location>
</feature>
<evidence type="ECO:0000256" key="1">
    <source>
        <dbReference type="ARBA" id="ARBA00022737"/>
    </source>
</evidence>
<feature type="signal peptide" evidence="2">
    <location>
        <begin position="1"/>
        <end position="23"/>
    </location>
</feature>
<dbReference type="InterPro" id="IPR044060">
    <property type="entry name" value="Bacterial_rp_domain"/>
</dbReference>
<name>A0A2U1CCN1_9FIRM</name>
<evidence type="ECO:0000313" key="5">
    <source>
        <dbReference type="Proteomes" id="UP000245778"/>
    </source>
</evidence>
<gene>
    <name evidence="4" type="ORF">C7373_104283</name>
</gene>
<dbReference type="Proteomes" id="UP000245778">
    <property type="component" value="Unassembled WGS sequence"/>
</dbReference>
<dbReference type="InterPro" id="IPR008965">
    <property type="entry name" value="CBM2/CBM3_carb-bd_dom_sf"/>
</dbReference>
<feature type="domain" description="SLH" evidence="3">
    <location>
        <begin position="502"/>
        <end position="565"/>
    </location>
</feature>
<dbReference type="PROSITE" id="PS51272">
    <property type="entry name" value="SLH"/>
    <property type="match status" value="3"/>
</dbReference>
<keyword evidence="2" id="KW-0732">Signal</keyword>
<feature type="chain" id="PRO_5015762732" evidence="2">
    <location>
        <begin position="24"/>
        <end position="677"/>
    </location>
</feature>
<dbReference type="Pfam" id="PF00395">
    <property type="entry name" value="SLH"/>
    <property type="match status" value="3"/>
</dbReference>
<dbReference type="Pfam" id="PF02368">
    <property type="entry name" value="Big_2"/>
    <property type="match status" value="2"/>
</dbReference>
<dbReference type="RefSeq" id="WP_116722064.1">
    <property type="nucleotide sequence ID" value="NZ_CP011524.1"/>
</dbReference>
<evidence type="ECO:0000256" key="2">
    <source>
        <dbReference type="SAM" id="SignalP"/>
    </source>
</evidence>
<dbReference type="AlphaFoldDB" id="A0A2U1CCN1"/>
<dbReference type="SMART" id="SM00635">
    <property type="entry name" value="BID_2"/>
    <property type="match status" value="2"/>
</dbReference>
<dbReference type="InterPro" id="IPR001119">
    <property type="entry name" value="SLH_dom"/>
</dbReference>
<dbReference type="EMBL" id="QEKK01000004">
    <property type="protein sequence ID" value="PVY58684.1"/>
    <property type="molecule type" value="Genomic_DNA"/>
</dbReference>
<organism evidence="4 5">
    <name type="scientific">Intestinimonas butyriciproducens</name>
    <dbReference type="NCBI Taxonomy" id="1297617"/>
    <lineage>
        <taxon>Bacteria</taxon>
        <taxon>Bacillati</taxon>
        <taxon>Bacillota</taxon>
        <taxon>Clostridia</taxon>
        <taxon>Eubacteriales</taxon>
        <taxon>Intestinimonas</taxon>
    </lineage>
</organism>
<evidence type="ECO:0000259" key="3">
    <source>
        <dbReference type="PROSITE" id="PS51272"/>
    </source>
</evidence>